<comment type="caution">
    <text evidence="1">The sequence shown here is derived from an EMBL/GenBank/DDBJ whole genome shotgun (WGS) entry which is preliminary data.</text>
</comment>
<dbReference type="Proteomes" id="UP000093000">
    <property type="component" value="Unassembled WGS sequence"/>
</dbReference>
<sequence length="151" mass="17549">MTLLPEQEKYYCQKAKRIISRKLLEITRFQAPESAKLTSILMSAILFNSTLFWYAGEVVSYMVHRHHNSVYFLALVSVYDNSGIDRYGVPWAKRLDDHPLRKAMVCKAQDVITIAGLVRCNEHSPCFELIWLDYKYHEKLGHRLVGITKSI</sequence>
<protein>
    <submittedName>
        <fullName evidence="1">Uncharacterized protein</fullName>
    </submittedName>
</protein>
<gene>
    <name evidence="1" type="ORF">A0J61_09257</name>
</gene>
<evidence type="ECO:0000313" key="2">
    <source>
        <dbReference type="Proteomes" id="UP000093000"/>
    </source>
</evidence>
<reference evidence="1 2" key="1">
    <citation type="submission" date="2016-03" db="EMBL/GenBank/DDBJ databases">
        <title>Choanephora cucurbitarum.</title>
        <authorList>
            <person name="Min B."/>
            <person name="Park H."/>
            <person name="Park J.-H."/>
            <person name="Shin H.-D."/>
            <person name="Choi I.-G."/>
        </authorList>
    </citation>
    <scope>NUCLEOTIDE SEQUENCE [LARGE SCALE GENOMIC DNA]</scope>
    <source>
        <strain evidence="1 2">KUS-F28377</strain>
    </source>
</reference>
<dbReference type="EMBL" id="LUGH01000809">
    <property type="protein sequence ID" value="OBZ82695.1"/>
    <property type="molecule type" value="Genomic_DNA"/>
</dbReference>
<organism evidence="1 2">
    <name type="scientific">Choanephora cucurbitarum</name>
    <dbReference type="NCBI Taxonomy" id="101091"/>
    <lineage>
        <taxon>Eukaryota</taxon>
        <taxon>Fungi</taxon>
        <taxon>Fungi incertae sedis</taxon>
        <taxon>Mucoromycota</taxon>
        <taxon>Mucoromycotina</taxon>
        <taxon>Mucoromycetes</taxon>
        <taxon>Mucorales</taxon>
        <taxon>Mucorineae</taxon>
        <taxon>Choanephoraceae</taxon>
        <taxon>Choanephoroideae</taxon>
        <taxon>Choanephora</taxon>
    </lineage>
</organism>
<keyword evidence="2" id="KW-1185">Reference proteome</keyword>
<dbReference type="InParanoid" id="A0A1C7N0M2"/>
<dbReference type="AlphaFoldDB" id="A0A1C7N0M2"/>
<proteinExistence type="predicted"/>
<evidence type="ECO:0000313" key="1">
    <source>
        <dbReference type="EMBL" id="OBZ82695.1"/>
    </source>
</evidence>
<name>A0A1C7N0M2_9FUNG</name>
<accession>A0A1C7N0M2</accession>